<sequence length="157" mass="16708">MHPHEEHPVKAGVPCLQGAVAVVAVEHHTLGVARCALAVWPFSDLGVQTVPGEGPEATRAPSQGATHTTANNRPRGAKRPDAKRLQSAQSKVSVGVYRRPDALAAAVGEGPVHVRRSDPSPLQGGHTYDREQTAPRSEATRRASGCSRRMSRSMWGT</sequence>
<organism evidence="2 3">
    <name type="scientific">Enhygromyxa salina</name>
    <dbReference type="NCBI Taxonomy" id="215803"/>
    <lineage>
        <taxon>Bacteria</taxon>
        <taxon>Pseudomonadati</taxon>
        <taxon>Myxococcota</taxon>
        <taxon>Polyangia</taxon>
        <taxon>Nannocystales</taxon>
        <taxon>Nannocystaceae</taxon>
        <taxon>Enhygromyxa</taxon>
    </lineage>
</organism>
<proteinExistence type="predicted"/>
<dbReference type="Proteomes" id="UP000031599">
    <property type="component" value="Unassembled WGS sequence"/>
</dbReference>
<feature type="region of interest" description="Disordered" evidence="1">
    <location>
        <begin position="50"/>
        <end position="94"/>
    </location>
</feature>
<feature type="compositionally biased region" description="Basic and acidic residues" evidence="1">
    <location>
        <begin position="127"/>
        <end position="141"/>
    </location>
</feature>
<evidence type="ECO:0000256" key="1">
    <source>
        <dbReference type="SAM" id="MobiDB-lite"/>
    </source>
</evidence>
<dbReference type="EMBL" id="JMCC02000062">
    <property type="protein sequence ID" value="KIG14986.1"/>
    <property type="molecule type" value="Genomic_DNA"/>
</dbReference>
<evidence type="ECO:0000313" key="3">
    <source>
        <dbReference type="Proteomes" id="UP000031599"/>
    </source>
</evidence>
<dbReference type="AlphaFoldDB" id="A0A0C2CV40"/>
<feature type="region of interest" description="Disordered" evidence="1">
    <location>
        <begin position="107"/>
        <end position="157"/>
    </location>
</feature>
<protein>
    <submittedName>
        <fullName evidence="2">Uncharacterized protein</fullName>
    </submittedName>
</protein>
<name>A0A0C2CV40_9BACT</name>
<comment type="caution">
    <text evidence="2">The sequence shown here is derived from an EMBL/GenBank/DDBJ whole genome shotgun (WGS) entry which is preliminary data.</text>
</comment>
<feature type="compositionally biased region" description="Polar residues" evidence="1">
    <location>
        <begin position="60"/>
        <end position="72"/>
    </location>
</feature>
<gene>
    <name evidence="2" type="ORF">DB30_06175</name>
</gene>
<reference evidence="2 3" key="1">
    <citation type="submission" date="2014-12" db="EMBL/GenBank/DDBJ databases">
        <title>Genome assembly of Enhygromyxa salina DSM 15201.</title>
        <authorList>
            <person name="Sharma G."/>
            <person name="Subramanian S."/>
        </authorList>
    </citation>
    <scope>NUCLEOTIDE SEQUENCE [LARGE SCALE GENOMIC DNA]</scope>
    <source>
        <strain evidence="2 3">DSM 15201</strain>
    </source>
</reference>
<evidence type="ECO:0000313" key="2">
    <source>
        <dbReference type="EMBL" id="KIG14986.1"/>
    </source>
</evidence>
<accession>A0A0C2CV40</accession>